<dbReference type="SFLD" id="SFLDG01140">
    <property type="entry name" value="C2.B:_Phosphomannomutase_and_P"/>
    <property type="match status" value="1"/>
</dbReference>
<accession>A0AB34VEH5</accession>
<dbReference type="Pfam" id="PF08282">
    <property type="entry name" value="Hydrolase_3"/>
    <property type="match status" value="1"/>
</dbReference>
<reference evidence="3 4" key="1">
    <citation type="journal article" date="2016" name="Front. Microbiol.">
        <title>Genomic Resource of Rice Seed Associated Bacteria.</title>
        <authorList>
            <person name="Midha S."/>
            <person name="Bansal K."/>
            <person name="Sharma S."/>
            <person name="Kumar N."/>
            <person name="Patil P.P."/>
            <person name="Chaudhry V."/>
            <person name="Patil P.B."/>
        </authorList>
    </citation>
    <scope>NUCLEOTIDE SEQUENCE [LARGE SCALE GENOMIC DNA]</scope>
    <source>
        <strain evidence="3 4">RSA13</strain>
    </source>
</reference>
<dbReference type="GO" id="GO:0016791">
    <property type="term" value="F:phosphatase activity"/>
    <property type="evidence" value="ECO:0007669"/>
    <property type="project" value="TreeGrafter"/>
</dbReference>
<dbReference type="InterPro" id="IPR036412">
    <property type="entry name" value="HAD-like_sf"/>
</dbReference>
<dbReference type="SFLD" id="SFLDS00003">
    <property type="entry name" value="Haloacid_Dehalogenase"/>
    <property type="match status" value="1"/>
</dbReference>
<keyword evidence="2" id="KW-0378">Hydrolase</keyword>
<dbReference type="SFLD" id="SFLDG01144">
    <property type="entry name" value="C2.B.4:_PGP_Like"/>
    <property type="match status" value="1"/>
</dbReference>
<sequence>MAVRMIAVDMDGTFLDENKQYNVQRFSRQYALLKEKGIHFVVASGNQYYQLQRYFPDIKNEIAFVAENGAWVSHGDEVIFCGELAKERVHSVLDILAREPDISVVVCGRKSAYVHASMPDSVIGMLKNHYYRLEKRDNLYDIDDTVFKFSLNLAHEGIESLMTRLHTQLGEIDHIMHPVSSGYGFIDLIIPGCHKAHGIALLQQKWGISDCEVVAVGDSANDIEMLRQACFSFAMANAGEAVSAVARFKTESNTDEGALNVIARVLAREFPFD</sequence>
<keyword evidence="1" id="KW-0479">Metal-binding</keyword>
<dbReference type="EMBL" id="LDSI01000018">
    <property type="protein sequence ID" value="KTS96562.1"/>
    <property type="molecule type" value="Genomic_DNA"/>
</dbReference>
<dbReference type="NCBIfam" id="TIGR01484">
    <property type="entry name" value="HAD-SF-IIB"/>
    <property type="match status" value="1"/>
</dbReference>
<dbReference type="AlphaFoldDB" id="A0AB34VEH5"/>
<evidence type="ECO:0000313" key="4">
    <source>
        <dbReference type="Proteomes" id="UP000072520"/>
    </source>
</evidence>
<evidence type="ECO:0000256" key="2">
    <source>
        <dbReference type="ARBA" id="ARBA00022801"/>
    </source>
</evidence>
<evidence type="ECO:0000313" key="3">
    <source>
        <dbReference type="EMBL" id="KTS96562.1"/>
    </source>
</evidence>
<dbReference type="PANTHER" id="PTHR10000:SF53">
    <property type="entry name" value="5-AMINO-6-(5-PHOSPHO-D-RIBITYLAMINO)URACIL PHOSPHATASE YBJI-RELATED"/>
    <property type="match status" value="1"/>
</dbReference>
<proteinExistence type="predicted"/>
<dbReference type="RefSeq" id="WP_033742381.1">
    <property type="nucleotide sequence ID" value="NZ_CP099541.1"/>
</dbReference>
<dbReference type="InterPro" id="IPR006379">
    <property type="entry name" value="HAD-SF_hydro_IIB"/>
</dbReference>
<name>A0AB34VEH5_9GAMM</name>
<evidence type="ECO:0000256" key="1">
    <source>
        <dbReference type="ARBA" id="ARBA00022723"/>
    </source>
</evidence>
<dbReference type="Gene3D" id="3.30.1240.10">
    <property type="match status" value="1"/>
</dbReference>
<dbReference type="CDD" id="cd07518">
    <property type="entry name" value="HAD_YbiV-Like"/>
    <property type="match status" value="1"/>
</dbReference>
<protein>
    <submittedName>
        <fullName evidence="3">Sugar phosphatase</fullName>
    </submittedName>
</protein>
<dbReference type="PANTHER" id="PTHR10000">
    <property type="entry name" value="PHOSPHOSERINE PHOSPHATASE"/>
    <property type="match status" value="1"/>
</dbReference>
<organism evidence="3 4">
    <name type="scientific">Pantoea stewartii</name>
    <dbReference type="NCBI Taxonomy" id="66269"/>
    <lineage>
        <taxon>Bacteria</taxon>
        <taxon>Pseudomonadati</taxon>
        <taxon>Pseudomonadota</taxon>
        <taxon>Gammaproteobacteria</taxon>
        <taxon>Enterobacterales</taxon>
        <taxon>Erwiniaceae</taxon>
        <taxon>Pantoea</taxon>
    </lineage>
</organism>
<dbReference type="InterPro" id="IPR023214">
    <property type="entry name" value="HAD_sf"/>
</dbReference>
<comment type="caution">
    <text evidence="3">The sequence shown here is derived from an EMBL/GenBank/DDBJ whole genome shotgun (WGS) entry which is preliminary data.</text>
</comment>
<gene>
    <name evidence="3" type="ORF">RSA13_13075</name>
</gene>
<dbReference type="GO" id="GO:0005829">
    <property type="term" value="C:cytosol"/>
    <property type="evidence" value="ECO:0007669"/>
    <property type="project" value="TreeGrafter"/>
</dbReference>
<dbReference type="Proteomes" id="UP000072520">
    <property type="component" value="Unassembled WGS sequence"/>
</dbReference>
<dbReference type="PROSITE" id="PS01229">
    <property type="entry name" value="COF_2"/>
    <property type="match status" value="1"/>
</dbReference>
<dbReference type="GO" id="GO:0000287">
    <property type="term" value="F:magnesium ion binding"/>
    <property type="evidence" value="ECO:0007669"/>
    <property type="project" value="TreeGrafter"/>
</dbReference>
<dbReference type="InterPro" id="IPR000150">
    <property type="entry name" value="Cof"/>
</dbReference>
<dbReference type="NCBIfam" id="TIGR00099">
    <property type="entry name" value="Cof-subfamily"/>
    <property type="match status" value="1"/>
</dbReference>
<dbReference type="SUPFAM" id="SSF56784">
    <property type="entry name" value="HAD-like"/>
    <property type="match status" value="1"/>
</dbReference>
<dbReference type="Gene3D" id="3.40.50.1000">
    <property type="entry name" value="HAD superfamily/HAD-like"/>
    <property type="match status" value="1"/>
</dbReference>